<dbReference type="Pfam" id="PF18946">
    <property type="entry name" value="Apex"/>
    <property type="match status" value="1"/>
</dbReference>
<dbReference type="EMBL" id="FOXV01000002">
    <property type="protein sequence ID" value="SFQ14395.1"/>
    <property type="molecule type" value="Genomic_DNA"/>
</dbReference>
<organism evidence="1 2">
    <name type="scientific">Roseivivax halotolerans</name>
    <dbReference type="NCBI Taxonomy" id="93684"/>
    <lineage>
        <taxon>Bacteria</taxon>
        <taxon>Pseudomonadati</taxon>
        <taxon>Pseudomonadota</taxon>
        <taxon>Alphaproteobacteria</taxon>
        <taxon>Rhodobacterales</taxon>
        <taxon>Roseobacteraceae</taxon>
        <taxon>Roseivivax</taxon>
    </lineage>
</organism>
<evidence type="ECO:0000313" key="2">
    <source>
        <dbReference type="Proteomes" id="UP000243106"/>
    </source>
</evidence>
<accession>A0A1I5W3T5</accession>
<gene>
    <name evidence="1" type="ORF">SAMN05421853_102109</name>
</gene>
<proteinExistence type="predicted"/>
<evidence type="ECO:0000313" key="1">
    <source>
        <dbReference type="EMBL" id="SFQ14395.1"/>
    </source>
</evidence>
<sequence length="149" mass="15570">MSSFQAAEADRRISQMVQVGVVTEVSGDKARVRIGDIITPLIPVGQTAMGNLRIKSMPSVGEQRMVFAPGGDMARAMLGLAVSASNTPGDPNEHMIIDLGGAELRITGDIVLTGKLIASEDVIAQGVSLVEHVHDGVTPGNAETKEPVK</sequence>
<keyword evidence="2" id="KW-1185">Reference proteome</keyword>
<reference evidence="2" key="1">
    <citation type="submission" date="2016-10" db="EMBL/GenBank/DDBJ databases">
        <authorList>
            <person name="Varghese N."/>
            <person name="Submissions S."/>
        </authorList>
    </citation>
    <scope>NUCLEOTIDE SEQUENCE [LARGE SCALE GENOMIC DNA]</scope>
    <source>
        <strain evidence="2">JCM 10271</strain>
    </source>
</reference>
<protein>
    <submittedName>
        <fullName evidence="1">Phage baseplate assembly protein V</fullName>
    </submittedName>
</protein>
<dbReference type="Proteomes" id="UP000243106">
    <property type="component" value="Unassembled WGS sequence"/>
</dbReference>
<dbReference type="InterPro" id="IPR044033">
    <property type="entry name" value="GpV-like_apex"/>
</dbReference>
<name>A0A1I5W3T5_9RHOB</name>
<dbReference type="InterPro" id="IPR037026">
    <property type="entry name" value="Vgr_OB-fold_dom_sf"/>
</dbReference>
<dbReference type="AlphaFoldDB" id="A0A1I5W3T5"/>
<dbReference type="STRING" id="93684.SAMN05421853_102109"/>
<dbReference type="Gene3D" id="2.40.50.230">
    <property type="entry name" value="Gp5 N-terminal domain"/>
    <property type="match status" value="1"/>
</dbReference>
<dbReference type="RefSeq" id="WP_175497480.1">
    <property type="nucleotide sequence ID" value="NZ_FOXV01000002.1"/>
</dbReference>